<comment type="caution">
    <text evidence="1">The sequence shown here is derived from an EMBL/GenBank/DDBJ whole genome shotgun (WGS) entry which is preliminary data.</text>
</comment>
<gene>
    <name evidence="1" type="ORF">BDP81DRAFT_421387</name>
</gene>
<dbReference type="AlphaFoldDB" id="A0AAI9ZWR7"/>
<evidence type="ECO:0000313" key="1">
    <source>
        <dbReference type="EMBL" id="KAK1639598.1"/>
    </source>
</evidence>
<dbReference type="RefSeq" id="XP_060448205.1">
    <property type="nucleotide sequence ID" value="XM_060589916.1"/>
</dbReference>
<dbReference type="Proteomes" id="UP001243989">
    <property type="component" value="Unassembled WGS sequence"/>
</dbReference>
<protein>
    <submittedName>
        <fullName evidence="1">Uncharacterized protein</fullName>
    </submittedName>
</protein>
<keyword evidence="2" id="KW-1185">Reference proteome</keyword>
<proteinExistence type="predicted"/>
<dbReference type="GeneID" id="85474778"/>
<dbReference type="EMBL" id="JAHMHQ010000005">
    <property type="protein sequence ID" value="KAK1639598.1"/>
    <property type="molecule type" value="Genomic_DNA"/>
</dbReference>
<sequence>MHEHGPVRECPKSLSITRRYGSQRKRSVRMVAFMVIRTEETSRTSIPCSPRGTFVKLHSIVITELCRITRGGISALLSFPSDRYVRVPHRIARARYVGKEGTSEHDKVADRSLLKMTFILRCQKQDDTDSSAKLMKAYVEERMRMGYAELNPPDRKLHL</sequence>
<evidence type="ECO:0000313" key="2">
    <source>
        <dbReference type="Proteomes" id="UP001243989"/>
    </source>
</evidence>
<organism evidence="1 2">
    <name type="scientific">Colletotrichum phormii</name>
    <dbReference type="NCBI Taxonomy" id="359342"/>
    <lineage>
        <taxon>Eukaryota</taxon>
        <taxon>Fungi</taxon>
        <taxon>Dikarya</taxon>
        <taxon>Ascomycota</taxon>
        <taxon>Pezizomycotina</taxon>
        <taxon>Sordariomycetes</taxon>
        <taxon>Hypocreomycetidae</taxon>
        <taxon>Glomerellales</taxon>
        <taxon>Glomerellaceae</taxon>
        <taxon>Colletotrichum</taxon>
        <taxon>Colletotrichum acutatum species complex</taxon>
    </lineage>
</organism>
<accession>A0AAI9ZWR7</accession>
<reference evidence="1" key="1">
    <citation type="submission" date="2021-06" db="EMBL/GenBank/DDBJ databases">
        <title>Comparative genomics, transcriptomics and evolutionary studies reveal genomic signatures of adaptation to plant cell wall in hemibiotrophic fungi.</title>
        <authorList>
            <consortium name="DOE Joint Genome Institute"/>
            <person name="Baroncelli R."/>
            <person name="Diaz J.F."/>
            <person name="Benocci T."/>
            <person name="Peng M."/>
            <person name="Battaglia E."/>
            <person name="Haridas S."/>
            <person name="Andreopoulos W."/>
            <person name="Labutti K."/>
            <person name="Pangilinan J."/>
            <person name="Floch G.L."/>
            <person name="Makela M.R."/>
            <person name="Henrissat B."/>
            <person name="Grigoriev I.V."/>
            <person name="Crouch J.A."/>
            <person name="De Vries R.P."/>
            <person name="Sukno S.A."/>
            <person name="Thon M.R."/>
        </authorList>
    </citation>
    <scope>NUCLEOTIDE SEQUENCE</scope>
    <source>
        <strain evidence="1">CBS 102054</strain>
    </source>
</reference>
<name>A0AAI9ZWR7_9PEZI</name>